<feature type="compositionally biased region" description="Low complexity" evidence="1">
    <location>
        <begin position="82"/>
        <end position="100"/>
    </location>
</feature>
<protein>
    <recommendedName>
        <fullName evidence="4">EcsC protein family protein</fullName>
    </recommendedName>
</protein>
<reference evidence="2 3" key="1">
    <citation type="submission" date="2024-03" db="EMBL/GenBank/DDBJ databases">
        <title>Draft genome sequence of Klenkia sp. LSe6-5.</title>
        <authorList>
            <person name="Duangmal K."/>
            <person name="Chantavorakit T."/>
        </authorList>
    </citation>
    <scope>NUCLEOTIDE SEQUENCE [LARGE SCALE GENOMIC DNA]</scope>
    <source>
        <strain evidence="2 3">LSe6-5</strain>
    </source>
</reference>
<organism evidence="2 3">
    <name type="scientific">Klenkia sesuvii</name>
    <dbReference type="NCBI Taxonomy" id="3103137"/>
    <lineage>
        <taxon>Bacteria</taxon>
        <taxon>Bacillati</taxon>
        <taxon>Actinomycetota</taxon>
        <taxon>Actinomycetes</taxon>
        <taxon>Geodermatophilales</taxon>
        <taxon>Geodermatophilaceae</taxon>
        <taxon>Klenkia</taxon>
    </lineage>
</organism>
<evidence type="ECO:0000313" key="2">
    <source>
        <dbReference type="EMBL" id="MEI4271468.1"/>
    </source>
</evidence>
<accession>A0ABU8DS49</accession>
<name>A0ABU8DS49_9ACTN</name>
<comment type="caution">
    <text evidence="2">The sequence shown here is derived from an EMBL/GenBank/DDBJ whole genome shotgun (WGS) entry which is preliminary data.</text>
</comment>
<dbReference type="Proteomes" id="UP001361570">
    <property type="component" value="Unassembled WGS sequence"/>
</dbReference>
<feature type="region of interest" description="Disordered" evidence="1">
    <location>
        <begin position="82"/>
        <end position="111"/>
    </location>
</feature>
<keyword evidence="3" id="KW-1185">Reference proteome</keyword>
<proteinExistence type="predicted"/>
<dbReference type="RefSeq" id="WP_336403608.1">
    <property type="nucleotide sequence ID" value="NZ_JBAPLU010000005.1"/>
</dbReference>
<sequence length="306" mass="30649">MADEPRTGPARDVPRPRPVPGAPEEPVGPLARAARAVADAVGGLLGDRPADEQPAGRPDEQPGGGGRAAAVLRDVVAAVGSAARAARTPDGGTATDAGTDSGKGSGTDGGWRPTAVLTDLLHAAAPRLPIRDGDRLRAAHPGMDDAAIADALVAHTARVTAGIGAATGGLTAAQWFAPPSLVALPLELGAETVLVAAVEVVLVGELHELHGRPAPGDARARAGAYLTSWTHQRAVASGPEGGGLLATLGSAGVNALRRRVTRRLARNVSSAAPLLLGAGLAARSNRRATVQLAEAVLADLRAPGHH</sequence>
<evidence type="ECO:0008006" key="4">
    <source>
        <dbReference type="Google" id="ProtNLM"/>
    </source>
</evidence>
<feature type="compositionally biased region" description="Low complexity" evidence="1">
    <location>
        <begin position="24"/>
        <end position="42"/>
    </location>
</feature>
<evidence type="ECO:0000256" key="1">
    <source>
        <dbReference type="SAM" id="MobiDB-lite"/>
    </source>
</evidence>
<evidence type="ECO:0000313" key="3">
    <source>
        <dbReference type="Proteomes" id="UP001361570"/>
    </source>
</evidence>
<dbReference type="EMBL" id="JBAPLU010000005">
    <property type="protein sequence ID" value="MEI4271468.1"/>
    <property type="molecule type" value="Genomic_DNA"/>
</dbReference>
<feature type="region of interest" description="Disordered" evidence="1">
    <location>
        <begin position="1"/>
        <end position="67"/>
    </location>
</feature>
<gene>
    <name evidence="2" type="ORF">TEK04_07010</name>
</gene>